<evidence type="ECO:0000313" key="1">
    <source>
        <dbReference type="EMBL" id="CDX54531.1"/>
    </source>
</evidence>
<dbReference type="Proteomes" id="UP000182888">
    <property type="component" value="Unassembled WGS sequence"/>
</dbReference>
<protein>
    <submittedName>
        <fullName evidence="1">Uncharacterized protein</fullName>
    </submittedName>
</protein>
<dbReference type="AlphaFoldDB" id="A0A0K2VUV6"/>
<accession>A0A0K2VUV6</accession>
<sequence length="81" mass="8665">MKLAITNAETTEQFVAELAKLDVKLPLNLSETDTGVIVDAEGCGIITIDVNSERPDDQVEQIAGWIVMAVNTCGGFKAVRS</sequence>
<proteinExistence type="predicted"/>
<reference evidence="2" key="1">
    <citation type="submission" date="2014-08" db="EMBL/GenBank/DDBJ databases">
        <authorList>
            <person name="Edwards T."/>
        </authorList>
    </citation>
    <scope>NUCLEOTIDE SEQUENCE [LARGE SCALE GENOMIC DNA]</scope>
</reference>
<organism evidence="1 2">
    <name type="scientific">Mesorhizobium plurifarium</name>
    <dbReference type="NCBI Taxonomy" id="69974"/>
    <lineage>
        <taxon>Bacteria</taxon>
        <taxon>Pseudomonadati</taxon>
        <taxon>Pseudomonadota</taxon>
        <taxon>Alphaproteobacteria</taxon>
        <taxon>Hyphomicrobiales</taxon>
        <taxon>Phyllobacteriaceae</taxon>
        <taxon>Mesorhizobium</taxon>
    </lineage>
</organism>
<gene>
    <name evidence="1" type="ORF">MPL1032_190137</name>
</gene>
<evidence type="ECO:0000313" key="2">
    <source>
        <dbReference type="Proteomes" id="UP000182888"/>
    </source>
</evidence>
<dbReference type="EMBL" id="CCND01000011">
    <property type="protein sequence ID" value="CDX54531.1"/>
    <property type="molecule type" value="Genomic_DNA"/>
</dbReference>
<name>A0A0K2VUV6_MESPL</name>